<evidence type="ECO:0000256" key="7">
    <source>
        <dbReference type="ARBA" id="ARBA00022771"/>
    </source>
</evidence>
<dbReference type="Proteomes" id="UP000277580">
    <property type="component" value="Unassembled WGS sequence"/>
</dbReference>
<evidence type="ECO:0000313" key="19">
    <source>
        <dbReference type="EMBL" id="RPB15307.1"/>
    </source>
</evidence>
<dbReference type="SMR" id="A0A3N4KXP6"/>
<dbReference type="PANTHER" id="PTHR47429">
    <property type="entry name" value="PROTEIN TWIN LOV 1"/>
    <property type="match status" value="1"/>
</dbReference>
<dbReference type="InterPro" id="IPR035965">
    <property type="entry name" value="PAS-like_dom_sf"/>
</dbReference>
<evidence type="ECO:0000256" key="12">
    <source>
        <dbReference type="ARBA" id="ARBA00023159"/>
    </source>
</evidence>
<evidence type="ECO:0000256" key="16">
    <source>
        <dbReference type="SAM" id="MobiDB-lite"/>
    </source>
</evidence>
<dbReference type="Gene3D" id="3.30.450.20">
    <property type="entry name" value="PAS domain"/>
    <property type="match status" value="3"/>
</dbReference>
<dbReference type="FunFam" id="3.30.450.20:FF:000063">
    <property type="entry name" value="White collar 1 protein"/>
    <property type="match status" value="1"/>
</dbReference>
<feature type="compositionally biased region" description="Polar residues" evidence="16">
    <location>
        <begin position="973"/>
        <end position="993"/>
    </location>
</feature>
<keyword evidence="1" id="KW-0600">Photoreceptor protein</keyword>
<keyword evidence="11" id="KW-0238">DNA-binding</keyword>
<evidence type="ECO:0000259" key="18">
    <source>
        <dbReference type="PROSITE" id="PS50114"/>
    </source>
</evidence>
<dbReference type="GO" id="GO:0043565">
    <property type="term" value="F:sequence-specific DNA binding"/>
    <property type="evidence" value="ECO:0007669"/>
    <property type="project" value="InterPro"/>
</dbReference>
<dbReference type="Pfam" id="PF08447">
    <property type="entry name" value="PAS_3"/>
    <property type="match status" value="1"/>
</dbReference>
<dbReference type="Pfam" id="PF13426">
    <property type="entry name" value="PAS_9"/>
    <property type="match status" value="2"/>
</dbReference>
<keyword evidence="9" id="KW-0157">Chromophore</keyword>
<keyword evidence="10" id="KW-0805">Transcription regulation</keyword>
<evidence type="ECO:0000256" key="8">
    <source>
        <dbReference type="ARBA" id="ARBA00022833"/>
    </source>
</evidence>
<dbReference type="CDD" id="cd00202">
    <property type="entry name" value="ZnF_GATA"/>
    <property type="match status" value="1"/>
</dbReference>
<keyword evidence="20" id="KW-1185">Reference proteome</keyword>
<evidence type="ECO:0000256" key="13">
    <source>
        <dbReference type="ARBA" id="ARBA00023163"/>
    </source>
</evidence>
<dbReference type="STRING" id="1392247.A0A3N4KXP6"/>
<feature type="region of interest" description="Disordered" evidence="16">
    <location>
        <begin position="186"/>
        <end position="213"/>
    </location>
</feature>
<feature type="region of interest" description="Disordered" evidence="16">
    <location>
        <begin position="749"/>
        <end position="808"/>
    </location>
</feature>
<feature type="compositionally biased region" description="Low complexity" evidence="16">
    <location>
        <begin position="47"/>
        <end position="60"/>
    </location>
</feature>
<keyword evidence="4" id="KW-0288">FMN</keyword>
<accession>A0A3N4KXP6</accession>
<dbReference type="FunFam" id="3.30.450.20:FF:000064">
    <property type="entry name" value="Vivid PAS protein VVD"/>
    <property type="match status" value="1"/>
</dbReference>
<dbReference type="EMBL" id="ML119114">
    <property type="protein sequence ID" value="RPB15307.1"/>
    <property type="molecule type" value="Genomic_DNA"/>
</dbReference>
<evidence type="ECO:0000256" key="5">
    <source>
        <dbReference type="ARBA" id="ARBA00022723"/>
    </source>
</evidence>
<dbReference type="SMART" id="SM00091">
    <property type="entry name" value="PAS"/>
    <property type="match status" value="3"/>
</dbReference>
<evidence type="ECO:0000256" key="1">
    <source>
        <dbReference type="ARBA" id="ARBA00022543"/>
    </source>
</evidence>
<feature type="region of interest" description="Disordered" evidence="16">
    <location>
        <begin position="31"/>
        <end position="73"/>
    </location>
</feature>
<keyword evidence="7 15" id="KW-0863">Zinc-finger</keyword>
<dbReference type="OrthoDB" id="447251at2759"/>
<feature type="domain" description="GATA-type" evidence="18">
    <location>
        <begin position="853"/>
        <end position="888"/>
    </location>
</feature>
<keyword evidence="8" id="KW-0862">Zinc</keyword>
<evidence type="ECO:0000256" key="6">
    <source>
        <dbReference type="ARBA" id="ARBA00022737"/>
    </source>
</evidence>
<dbReference type="InParanoid" id="A0A3N4KXP6"/>
<dbReference type="SUPFAM" id="SSF55785">
    <property type="entry name" value="PYP-like sensor domain (PAS domain)"/>
    <property type="match status" value="3"/>
</dbReference>
<dbReference type="InterPro" id="IPR013088">
    <property type="entry name" value="Znf_NHR/GATA"/>
</dbReference>
<dbReference type="InterPro" id="IPR013655">
    <property type="entry name" value="PAS_fold_3"/>
</dbReference>
<dbReference type="PROSITE" id="PS50112">
    <property type="entry name" value="PAS"/>
    <property type="match status" value="2"/>
</dbReference>
<dbReference type="Gene3D" id="3.30.50.10">
    <property type="entry name" value="Erythroid Transcription Factor GATA-1, subunit A"/>
    <property type="match status" value="1"/>
</dbReference>
<keyword evidence="2" id="KW-0716">Sensory transduction</keyword>
<dbReference type="GO" id="GO:0009881">
    <property type="term" value="F:photoreceptor activity"/>
    <property type="evidence" value="ECO:0007669"/>
    <property type="project" value="UniProtKB-KW"/>
</dbReference>
<dbReference type="InterPro" id="IPR000014">
    <property type="entry name" value="PAS"/>
</dbReference>
<dbReference type="PROSITE" id="PS00344">
    <property type="entry name" value="GATA_ZN_FINGER_1"/>
    <property type="match status" value="1"/>
</dbReference>
<evidence type="ECO:0000256" key="3">
    <source>
        <dbReference type="ARBA" id="ARBA00022630"/>
    </source>
</evidence>
<keyword evidence="5" id="KW-0479">Metal-binding</keyword>
<name>A0A3N4KXP6_9PEZI</name>
<protein>
    <submittedName>
        <fullName evidence="19">Uncharacterized protein</fullName>
    </submittedName>
</protein>
<feature type="compositionally biased region" description="Polar residues" evidence="16">
    <location>
        <begin position="925"/>
        <end position="949"/>
    </location>
</feature>
<feature type="compositionally biased region" description="Polar residues" evidence="16">
    <location>
        <begin position="763"/>
        <end position="786"/>
    </location>
</feature>
<dbReference type="AlphaFoldDB" id="A0A3N4KXP6"/>
<dbReference type="PANTHER" id="PTHR47429:SF7">
    <property type="entry name" value="GATA-FACTOR"/>
    <property type="match status" value="1"/>
</dbReference>
<evidence type="ECO:0000313" key="20">
    <source>
        <dbReference type="Proteomes" id="UP000277580"/>
    </source>
</evidence>
<evidence type="ECO:0000256" key="14">
    <source>
        <dbReference type="ARBA" id="ARBA00023170"/>
    </source>
</evidence>
<keyword evidence="13" id="KW-0804">Transcription</keyword>
<dbReference type="InterPro" id="IPR001610">
    <property type="entry name" value="PAC"/>
</dbReference>
<dbReference type="GO" id="GO:0006355">
    <property type="term" value="P:regulation of DNA-templated transcription"/>
    <property type="evidence" value="ECO:0007669"/>
    <property type="project" value="InterPro"/>
</dbReference>
<sequence length="1047" mass="114617">MMMMELDPNELDRYIGGDNTHQYTMPHTMAVRTTGPRGMNGASPAEQQHQQQQQQQQQQQRPGPGLRRASTPGMVGVGMDEIVAENARELRRRSLANGYNMDFMSDHDSFSRMVSPSAYSNTELSQMGGDMGRLPTTMESYSEMDSSTPELSAVGMMGVGSISGPEMQASMTAMFADPQQILTGTSHSSPVTSALTVSVPPSPVGPQMPGSPLGPNGHRMSVDSLTSSPMTQMHMSQMSGATMDQVLVDPMGGGSFKYLSVAYYEGTMGSDLRSPAGMSPSSPYTPMGMKAHQAMFSDNVYSATGFDMLGVLYRVANRPNPQINIGAVDFSCSFVVTDARKFDNPIVYCSATFERLTGYTKHEILGRNCRFLQSPDGKCPQGVKRKYVDDDAVFYLKNQIDAKKEGQTSLINYRKGGQPFTNLLTMIPITWDGPEIVYFVGFQVDLVEQPGAMMNRNKDGSFAINYQYNQLPSYIPASTAMVMDQRSGLTVARDDVSQVLTSFGTGESEFHSKRILDKVLLENTDDVVHVLSLKGLFLYCSPSIRKVLEYEPQELVGTSLSAVCHPSDIVPVTRDLKDTSTSTSVNVVFRIRRKYSGYTWFESHGTLHTEQGKGRKCIILVGRERPVYKLGWRDIQLSGGIGENELWTKMSTSGMFLFVSSNVKILLDRESDEMTGTSIQALMRPDSKHELGRALEQARSGVKATVKHEIQNKRGQFLQALTTLFPGDASENRKPTFLIAQTRLLKHTRASAGSPSAKDMASAASTPSHWSNRSPLQTQHSRNLGDTTPAHDSRENSAENGGDENLFEELKTTRSTSWQFELRQMQRTNKRLVEELASLLALRKKRKRRKGVDQLEKDCANCHTRVTPEWRRGPSGKRDLCNSCGLRYAKLVSNPPKPPPPSSSSHSATAAVKAEFVVIGRVSPRTATSTSDKGNTSPTQSSPITTHSIGDSPHPGLSSPHKPTGMNPIPLSPIQQQLRRGSTASSSNNTMTPIQPHPILPPNSKLNGSMTPNSNMNGGMSGSMTPNGNMNGNMNGNVDIDMTTNGT</sequence>
<evidence type="ECO:0000256" key="9">
    <source>
        <dbReference type="ARBA" id="ARBA00022991"/>
    </source>
</evidence>
<dbReference type="InterPro" id="IPR000679">
    <property type="entry name" value="Znf_GATA"/>
</dbReference>
<dbReference type="SMART" id="SM00086">
    <property type="entry name" value="PAC"/>
    <property type="match status" value="2"/>
</dbReference>
<feature type="compositionally biased region" description="Polar residues" evidence="16">
    <location>
        <begin position="186"/>
        <end position="196"/>
    </location>
</feature>
<dbReference type="GO" id="GO:0005634">
    <property type="term" value="C:nucleus"/>
    <property type="evidence" value="ECO:0007669"/>
    <property type="project" value="TreeGrafter"/>
</dbReference>
<evidence type="ECO:0000259" key="17">
    <source>
        <dbReference type="PROSITE" id="PS50112"/>
    </source>
</evidence>
<evidence type="ECO:0000256" key="15">
    <source>
        <dbReference type="PROSITE-ProRule" id="PRU00094"/>
    </source>
</evidence>
<dbReference type="CDD" id="cd00130">
    <property type="entry name" value="PAS"/>
    <property type="match status" value="3"/>
</dbReference>
<evidence type="ECO:0000256" key="10">
    <source>
        <dbReference type="ARBA" id="ARBA00023015"/>
    </source>
</evidence>
<organism evidence="19 20">
    <name type="scientific">Morchella conica CCBAS932</name>
    <dbReference type="NCBI Taxonomy" id="1392247"/>
    <lineage>
        <taxon>Eukaryota</taxon>
        <taxon>Fungi</taxon>
        <taxon>Dikarya</taxon>
        <taxon>Ascomycota</taxon>
        <taxon>Pezizomycotina</taxon>
        <taxon>Pezizomycetes</taxon>
        <taxon>Pezizales</taxon>
        <taxon>Morchellaceae</taxon>
        <taxon>Morchella</taxon>
    </lineage>
</organism>
<dbReference type="SUPFAM" id="SSF57716">
    <property type="entry name" value="Glucocorticoid receptor-like (DNA-binding domain)"/>
    <property type="match status" value="1"/>
</dbReference>
<feature type="region of interest" description="Disordered" evidence="16">
    <location>
        <begin position="924"/>
        <end position="1003"/>
    </location>
</feature>
<dbReference type="PROSITE" id="PS50114">
    <property type="entry name" value="GATA_ZN_FINGER_2"/>
    <property type="match status" value="1"/>
</dbReference>
<keyword evidence="14" id="KW-0675">Receptor</keyword>
<dbReference type="NCBIfam" id="TIGR00229">
    <property type="entry name" value="sensory_box"/>
    <property type="match status" value="1"/>
</dbReference>
<feature type="domain" description="PAS" evidence="17">
    <location>
        <begin position="520"/>
        <end position="583"/>
    </location>
</feature>
<feature type="domain" description="PAS" evidence="17">
    <location>
        <begin position="343"/>
        <end position="368"/>
    </location>
</feature>
<keyword evidence="6" id="KW-0677">Repeat</keyword>
<proteinExistence type="predicted"/>
<reference evidence="19 20" key="1">
    <citation type="journal article" date="2018" name="Nat. Ecol. Evol.">
        <title>Pezizomycetes genomes reveal the molecular basis of ectomycorrhizal truffle lifestyle.</title>
        <authorList>
            <person name="Murat C."/>
            <person name="Payen T."/>
            <person name="Noel B."/>
            <person name="Kuo A."/>
            <person name="Morin E."/>
            <person name="Chen J."/>
            <person name="Kohler A."/>
            <person name="Krizsan K."/>
            <person name="Balestrini R."/>
            <person name="Da Silva C."/>
            <person name="Montanini B."/>
            <person name="Hainaut M."/>
            <person name="Levati E."/>
            <person name="Barry K.W."/>
            <person name="Belfiori B."/>
            <person name="Cichocki N."/>
            <person name="Clum A."/>
            <person name="Dockter R.B."/>
            <person name="Fauchery L."/>
            <person name="Guy J."/>
            <person name="Iotti M."/>
            <person name="Le Tacon F."/>
            <person name="Lindquist E.A."/>
            <person name="Lipzen A."/>
            <person name="Malagnac F."/>
            <person name="Mello A."/>
            <person name="Molinier V."/>
            <person name="Miyauchi S."/>
            <person name="Poulain J."/>
            <person name="Riccioni C."/>
            <person name="Rubini A."/>
            <person name="Sitrit Y."/>
            <person name="Splivallo R."/>
            <person name="Traeger S."/>
            <person name="Wang M."/>
            <person name="Zifcakova L."/>
            <person name="Wipf D."/>
            <person name="Zambonelli A."/>
            <person name="Paolocci F."/>
            <person name="Nowrousian M."/>
            <person name="Ottonello S."/>
            <person name="Baldrian P."/>
            <person name="Spatafora J.W."/>
            <person name="Henrissat B."/>
            <person name="Nagy L.G."/>
            <person name="Aury J.M."/>
            <person name="Wincker P."/>
            <person name="Grigoriev I.V."/>
            <person name="Bonfante P."/>
            <person name="Martin F.M."/>
        </authorList>
    </citation>
    <scope>NUCLEOTIDE SEQUENCE [LARGE SCALE GENOMIC DNA]</scope>
    <source>
        <strain evidence="19 20">CCBAS932</strain>
    </source>
</reference>
<evidence type="ECO:0000256" key="4">
    <source>
        <dbReference type="ARBA" id="ARBA00022643"/>
    </source>
</evidence>
<keyword evidence="12" id="KW-0010">Activator</keyword>
<keyword evidence="3" id="KW-0285">Flavoprotein</keyword>
<evidence type="ECO:0000256" key="2">
    <source>
        <dbReference type="ARBA" id="ARBA00022606"/>
    </source>
</evidence>
<dbReference type="Pfam" id="PF00320">
    <property type="entry name" value="GATA"/>
    <property type="match status" value="1"/>
</dbReference>
<gene>
    <name evidence="19" type="ORF">P167DRAFT_571776</name>
</gene>
<evidence type="ECO:0000256" key="11">
    <source>
        <dbReference type="ARBA" id="ARBA00023125"/>
    </source>
</evidence>
<dbReference type="SMART" id="SM00401">
    <property type="entry name" value="ZnF_GATA"/>
    <property type="match status" value="1"/>
</dbReference>
<dbReference type="GO" id="GO:0008270">
    <property type="term" value="F:zinc ion binding"/>
    <property type="evidence" value="ECO:0007669"/>
    <property type="project" value="UniProtKB-KW"/>
</dbReference>